<dbReference type="GO" id="GO:0005506">
    <property type="term" value="F:iron ion binding"/>
    <property type="evidence" value="ECO:0007669"/>
    <property type="project" value="InterPro"/>
</dbReference>
<reference evidence="2" key="1">
    <citation type="submission" date="2018-05" db="EMBL/GenBank/DDBJ databases">
        <authorList>
            <person name="Lanie J.A."/>
            <person name="Ng W.-L."/>
            <person name="Kazmierczak K.M."/>
            <person name="Andrzejewski T.M."/>
            <person name="Davidsen T.M."/>
            <person name="Wayne K.J."/>
            <person name="Tettelin H."/>
            <person name="Glass J.I."/>
            <person name="Rusch D."/>
            <person name="Podicherti R."/>
            <person name="Tsui H.-C.T."/>
            <person name="Winkler M.E."/>
        </authorList>
    </citation>
    <scope>NUCLEOTIDE SEQUENCE</scope>
</reference>
<name>A0A382YK93_9ZZZZ</name>
<organism evidence="2">
    <name type="scientific">marine metagenome</name>
    <dbReference type="NCBI Taxonomy" id="408172"/>
    <lineage>
        <taxon>unclassified sequences</taxon>
        <taxon>metagenomes</taxon>
        <taxon>ecological metagenomes</taxon>
    </lineage>
</organism>
<dbReference type="GO" id="GO:0051536">
    <property type="term" value="F:iron-sulfur cluster binding"/>
    <property type="evidence" value="ECO:0007669"/>
    <property type="project" value="InterPro"/>
</dbReference>
<dbReference type="AlphaFoldDB" id="A0A382YK93"/>
<gene>
    <name evidence="2" type="ORF">METZ01_LOCUS436547</name>
</gene>
<accession>A0A382YK93</accession>
<feature type="non-terminal residue" evidence="2">
    <location>
        <position position="52"/>
    </location>
</feature>
<dbReference type="EMBL" id="UINC01176525">
    <property type="protein sequence ID" value="SVD83693.1"/>
    <property type="molecule type" value="Genomic_DNA"/>
</dbReference>
<dbReference type="Pfam" id="PF01592">
    <property type="entry name" value="NifU_N"/>
    <property type="match status" value="1"/>
</dbReference>
<proteinExistence type="predicted"/>
<dbReference type="InterPro" id="IPR002871">
    <property type="entry name" value="NIF_FeS_clus_asmbl_NifU_N"/>
</dbReference>
<evidence type="ECO:0000259" key="1">
    <source>
        <dbReference type="Pfam" id="PF01592"/>
    </source>
</evidence>
<dbReference type="Gene3D" id="3.90.1010.10">
    <property type="match status" value="1"/>
</dbReference>
<dbReference type="SUPFAM" id="SSF82649">
    <property type="entry name" value="SufE/NifU"/>
    <property type="match status" value="1"/>
</dbReference>
<evidence type="ECO:0000313" key="2">
    <source>
        <dbReference type="EMBL" id="SVD83693.1"/>
    </source>
</evidence>
<protein>
    <recommendedName>
        <fullName evidence="1">NIF system FeS cluster assembly NifU N-terminal domain-containing protein</fullName>
    </recommendedName>
</protein>
<dbReference type="GO" id="GO:0016226">
    <property type="term" value="P:iron-sulfur cluster assembly"/>
    <property type="evidence" value="ECO:0007669"/>
    <property type="project" value="InterPro"/>
</dbReference>
<dbReference type="CDD" id="cd06664">
    <property type="entry name" value="IscU_like"/>
    <property type="match status" value="1"/>
</dbReference>
<feature type="domain" description="NIF system FeS cluster assembly NifU N-terminal" evidence="1">
    <location>
        <begin position="15"/>
        <end position="50"/>
    </location>
</feature>
<sequence>MGSQAFDSTDIDDLYSEIILDHYRNPRNQSALAEPDIETEGINPFCGDEVVI</sequence>